<dbReference type="VEuPathDB" id="CryptoDB:Cvel_8988"/>
<feature type="compositionally biased region" description="Basic and acidic residues" evidence="1">
    <location>
        <begin position="447"/>
        <end position="476"/>
    </location>
</feature>
<feature type="compositionally biased region" description="Low complexity" evidence="1">
    <location>
        <begin position="93"/>
        <end position="122"/>
    </location>
</feature>
<feature type="region of interest" description="Disordered" evidence="1">
    <location>
        <begin position="1"/>
        <end position="143"/>
    </location>
</feature>
<dbReference type="AlphaFoldDB" id="A0A0G4HW50"/>
<accession>A0A0G4HW50</accession>
<gene>
    <name evidence="2" type="ORF">Cvel_8988</name>
</gene>
<feature type="compositionally biased region" description="Basic and acidic residues" evidence="1">
    <location>
        <begin position="27"/>
        <end position="39"/>
    </location>
</feature>
<feature type="compositionally biased region" description="Basic and acidic residues" evidence="1">
    <location>
        <begin position="53"/>
        <end position="67"/>
    </location>
</feature>
<feature type="compositionally biased region" description="Basic and acidic residues" evidence="1">
    <location>
        <begin position="283"/>
        <end position="297"/>
    </location>
</feature>
<evidence type="ECO:0000313" key="2">
    <source>
        <dbReference type="EMBL" id="CEM48696.1"/>
    </source>
</evidence>
<feature type="region of interest" description="Disordered" evidence="1">
    <location>
        <begin position="281"/>
        <end position="311"/>
    </location>
</feature>
<protein>
    <submittedName>
        <fullName evidence="2">Uncharacterized protein</fullName>
    </submittedName>
</protein>
<feature type="region of interest" description="Disordered" evidence="1">
    <location>
        <begin position="443"/>
        <end position="476"/>
    </location>
</feature>
<reference evidence="2" key="1">
    <citation type="submission" date="2014-11" db="EMBL/GenBank/DDBJ databases">
        <authorList>
            <person name="Otto D Thomas"/>
            <person name="Naeem Raeece"/>
        </authorList>
    </citation>
    <scope>NUCLEOTIDE SEQUENCE</scope>
</reference>
<name>A0A0G4HW50_9ALVE</name>
<feature type="compositionally biased region" description="Polar residues" evidence="1">
    <location>
        <begin position="68"/>
        <end position="77"/>
    </location>
</feature>
<dbReference type="EMBL" id="CDMZ01004116">
    <property type="protein sequence ID" value="CEM48696.1"/>
    <property type="molecule type" value="Genomic_DNA"/>
</dbReference>
<evidence type="ECO:0000256" key="1">
    <source>
        <dbReference type="SAM" id="MobiDB-lite"/>
    </source>
</evidence>
<feature type="region of interest" description="Disordered" evidence="1">
    <location>
        <begin position="388"/>
        <end position="409"/>
    </location>
</feature>
<proteinExistence type="predicted"/>
<sequence>MQRGVSAFFTHGKKEEKSSASSSTFSKSEEDTKHAHQIESLDTFEYQAAPVERGVKKMKTEEAETASKSEMLSTPEASTKMPKDFPHTPDTLASTPKPSVPSSSSSASASGKKPSGSNAAAAWAKLLDRSGPTRGSASERIEQEKKALVKAVIKAGFGKRAKLVRYATSKARHAARPAPPKNFGPKALSQWHWFFCATRKFAAPAAEQEASKGGATFSLHLDKWQLAQGECQQLDSMGGRKRSATEKEKESEKQLFSYGCAGAKGESTAAKRKRELLLASIQDDQKKREERSKRADSHFASVGSGGGNVMGGGGGRLQFTGDDGNPVWYSGMPIGGSHDWDYADADMVEHQVTEKGGEGEKVVLQARDVRWKEKKTDVHRWEIDVMGQLQGPGKTPKETIQQPGPWSPPREGVEEVLIGDQIATKLTPSSYHVDFCGVAIELSKPPAVEKGEGGKGKVQEEENDEKEKEEQWRQEERQRIVRKIAEALVEVVQGK</sequence>
<organism evidence="2">
    <name type="scientific">Chromera velia CCMP2878</name>
    <dbReference type="NCBI Taxonomy" id="1169474"/>
    <lineage>
        <taxon>Eukaryota</taxon>
        <taxon>Sar</taxon>
        <taxon>Alveolata</taxon>
        <taxon>Colpodellida</taxon>
        <taxon>Chromeraceae</taxon>
        <taxon>Chromera</taxon>
    </lineage>
</organism>